<evidence type="ECO:0000313" key="2">
    <source>
        <dbReference type="Proteomes" id="UP001204376"/>
    </source>
</evidence>
<evidence type="ECO:0000313" key="1">
    <source>
        <dbReference type="EMBL" id="MCQ6957259.1"/>
    </source>
</evidence>
<name>A0ABT1SY41_9SPHI</name>
<organism evidence="1 2">
    <name type="scientific">Mucilaginibacter aquariorum</name>
    <dbReference type="NCBI Taxonomy" id="2967225"/>
    <lineage>
        <taxon>Bacteria</taxon>
        <taxon>Pseudomonadati</taxon>
        <taxon>Bacteroidota</taxon>
        <taxon>Sphingobacteriia</taxon>
        <taxon>Sphingobacteriales</taxon>
        <taxon>Sphingobacteriaceae</taxon>
        <taxon>Mucilaginibacter</taxon>
    </lineage>
</organism>
<keyword evidence="2" id="KW-1185">Reference proteome</keyword>
<accession>A0ABT1SY41</accession>
<dbReference type="RefSeq" id="WP_256537466.1">
    <property type="nucleotide sequence ID" value="NZ_JANHOH010000001.1"/>
</dbReference>
<gene>
    <name evidence="1" type="ORF">NPE20_04800</name>
</gene>
<sequence length="98" mass="11047">MGQEIVKPAFYEAHDCKDPNVAGDSGCNIICRFPSNTERTMTILKSDYFSSHERLTRFINENNIKREDILVITQAPGAFTIFFYGDPAIAEITHGLFS</sequence>
<dbReference type="Proteomes" id="UP001204376">
    <property type="component" value="Unassembled WGS sequence"/>
</dbReference>
<reference evidence="1 2" key="1">
    <citation type="submission" date="2022-07" db="EMBL/GenBank/DDBJ databases">
        <title>Mucilaginibacter sp. JC4.</title>
        <authorList>
            <person name="Le V."/>
            <person name="Ko S.-R."/>
            <person name="Ahn C.-Y."/>
            <person name="Oh H.-M."/>
        </authorList>
    </citation>
    <scope>NUCLEOTIDE SEQUENCE [LARGE SCALE GENOMIC DNA]</scope>
    <source>
        <strain evidence="1 2">JC4</strain>
    </source>
</reference>
<protein>
    <submittedName>
        <fullName evidence="1">Uncharacterized protein</fullName>
    </submittedName>
</protein>
<proteinExistence type="predicted"/>
<dbReference type="EMBL" id="JANHOH010000001">
    <property type="protein sequence ID" value="MCQ6957259.1"/>
    <property type="molecule type" value="Genomic_DNA"/>
</dbReference>
<comment type="caution">
    <text evidence="1">The sequence shown here is derived from an EMBL/GenBank/DDBJ whole genome shotgun (WGS) entry which is preliminary data.</text>
</comment>